<evidence type="ECO:0000313" key="3">
    <source>
        <dbReference type="Proteomes" id="UP001633002"/>
    </source>
</evidence>
<evidence type="ECO:0000313" key="2">
    <source>
        <dbReference type="EMBL" id="KAL3677220.1"/>
    </source>
</evidence>
<feature type="compositionally biased region" description="Polar residues" evidence="1">
    <location>
        <begin position="157"/>
        <end position="166"/>
    </location>
</feature>
<dbReference type="Proteomes" id="UP001633002">
    <property type="component" value="Unassembled WGS sequence"/>
</dbReference>
<keyword evidence="3" id="KW-1185">Reference proteome</keyword>
<dbReference type="EMBL" id="JBJQOH010000008">
    <property type="protein sequence ID" value="KAL3677220.1"/>
    <property type="molecule type" value="Genomic_DNA"/>
</dbReference>
<reference evidence="2 3" key="1">
    <citation type="submission" date="2024-09" db="EMBL/GenBank/DDBJ databases">
        <title>Chromosome-scale assembly of Riccia sorocarpa.</title>
        <authorList>
            <person name="Paukszto L."/>
        </authorList>
    </citation>
    <scope>NUCLEOTIDE SEQUENCE [LARGE SCALE GENOMIC DNA]</scope>
    <source>
        <strain evidence="2">LP-2024</strain>
        <tissue evidence="2">Aerial parts of the thallus</tissue>
    </source>
</reference>
<accession>A0ABD3GDG3</accession>
<dbReference type="AlphaFoldDB" id="A0ABD3GDG3"/>
<feature type="compositionally biased region" description="Polar residues" evidence="1">
    <location>
        <begin position="243"/>
        <end position="252"/>
    </location>
</feature>
<proteinExistence type="predicted"/>
<feature type="region of interest" description="Disordered" evidence="1">
    <location>
        <begin position="210"/>
        <end position="255"/>
    </location>
</feature>
<protein>
    <submittedName>
        <fullName evidence="2">Uncharacterized protein</fullName>
    </submittedName>
</protein>
<name>A0ABD3GDG3_9MARC</name>
<comment type="caution">
    <text evidence="2">The sequence shown here is derived from an EMBL/GenBank/DDBJ whole genome shotgun (WGS) entry which is preliminary data.</text>
</comment>
<organism evidence="2 3">
    <name type="scientific">Riccia sorocarpa</name>
    <dbReference type="NCBI Taxonomy" id="122646"/>
    <lineage>
        <taxon>Eukaryota</taxon>
        <taxon>Viridiplantae</taxon>
        <taxon>Streptophyta</taxon>
        <taxon>Embryophyta</taxon>
        <taxon>Marchantiophyta</taxon>
        <taxon>Marchantiopsida</taxon>
        <taxon>Marchantiidae</taxon>
        <taxon>Marchantiales</taxon>
        <taxon>Ricciaceae</taxon>
        <taxon>Riccia</taxon>
    </lineage>
</organism>
<feature type="compositionally biased region" description="Polar residues" evidence="1">
    <location>
        <begin position="78"/>
        <end position="102"/>
    </location>
</feature>
<evidence type="ECO:0000256" key="1">
    <source>
        <dbReference type="SAM" id="MobiDB-lite"/>
    </source>
</evidence>
<feature type="region of interest" description="Disordered" evidence="1">
    <location>
        <begin position="78"/>
        <end position="166"/>
    </location>
</feature>
<feature type="compositionally biased region" description="Polar residues" evidence="1">
    <location>
        <begin position="109"/>
        <end position="118"/>
    </location>
</feature>
<gene>
    <name evidence="2" type="ORF">R1sor_027168</name>
</gene>
<sequence length="291" mass="31415">MVDNLEVHAWAQRVAMAGELLAKSPQRHKASVSTVIANLQSGPSPRRASLTATIVGSTAGTPISPTGDATVELQSKVDTTQSNVGQRRSQNVTVGQPWWNTTPNPPGMHTSSSKTPQAPANKDPEDATGELPPGPQPATQKTPAEPARKKPARRTRSPNNNLGTTISNSFEALNSILDEELIESIASPRSAGQNPKRILDLNVATVTQNIPTGAERNANGEDNSVPLSPASREVSLAHPDPGNPSTPETTQPLEEDREFPVEFLLIEFYTDRIFIRTKFFIRRTPLELIDS</sequence>